<protein>
    <submittedName>
        <fullName evidence="2">Uncharacterized protein</fullName>
    </submittedName>
</protein>
<accession>A0A4Q2D2F3</accession>
<sequence>MPKLLEDEKAWDMLKDTVKDFRAAAMAKNKGKGTVPQFSVILVDTAGPGGSRGSSNKTKKASSSKCGVLSADSADENAGALSREEGTILKAIKAIERKHHCEKHGRACVLTDSGICYQLTNGDVAKWAKLMAVVDHPPDELNISDLSARQHSVVKKSAGAQKPADAEPPAWLAQAMGFSMFMQQAQAAQFMNALSPGPRSNMVPSMPKRSYDQVESDDSFDMGEWLSSLDSDPIRGLAKDDFAQLGWVKLGRVQLGSLDFGLGQ</sequence>
<feature type="region of interest" description="Disordered" evidence="1">
    <location>
        <begin position="46"/>
        <end position="69"/>
    </location>
</feature>
<dbReference type="OrthoDB" id="3027237at2759"/>
<dbReference type="Proteomes" id="UP000290288">
    <property type="component" value="Unassembled WGS sequence"/>
</dbReference>
<evidence type="ECO:0000256" key="1">
    <source>
        <dbReference type="SAM" id="MobiDB-lite"/>
    </source>
</evidence>
<dbReference type="AlphaFoldDB" id="A0A4Q2D2F3"/>
<reference evidence="2 3" key="1">
    <citation type="submission" date="2019-01" db="EMBL/GenBank/DDBJ databases">
        <title>Draft genome sequence of Psathyrella aberdarensis IHI B618.</title>
        <authorList>
            <person name="Buettner E."/>
            <person name="Kellner H."/>
        </authorList>
    </citation>
    <scope>NUCLEOTIDE SEQUENCE [LARGE SCALE GENOMIC DNA]</scope>
    <source>
        <strain evidence="2 3">IHI B618</strain>
    </source>
</reference>
<evidence type="ECO:0000313" key="2">
    <source>
        <dbReference type="EMBL" id="RXW13410.1"/>
    </source>
</evidence>
<evidence type="ECO:0000313" key="3">
    <source>
        <dbReference type="Proteomes" id="UP000290288"/>
    </source>
</evidence>
<gene>
    <name evidence="2" type="ORF">EST38_g12447</name>
</gene>
<name>A0A4Q2D2F3_9AGAR</name>
<comment type="caution">
    <text evidence="2">The sequence shown here is derived from an EMBL/GenBank/DDBJ whole genome shotgun (WGS) entry which is preliminary data.</text>
</comment>
<keyword evidence="3" id="KW-1185">Reference proteome</keyword>
<dbReference type="EMBL" id="SDEE01000926">
    <property type="protein sequence ID" value="RXW13410.1"/>
    <property type="molecule type" value="Genomic_DNA"/>
</dbReference>
<proteinExistence type="predicted"/>
<organism evidence="2 3">
    <name type="scientific">Candolleomyces aberdarensis</name>
    <dbReference type="NCBI Taxonomy" id="2316362"/>
    <lineage>
        <taxon>Eukaryota</taxon>
        <taxon>Fungi</taxon>
        <taxon>Dikarya</taxon>
        <taxon>Basidiomycota</taxon>
        <taxon>Agaricomycotina</taxon>
        <taxon>Agaricomycetes</taxon>
        <taxon>Agaricomycetidae</taxon>
        <taxon>Agaricales</taxon>
        <taxon>Agaricineae</taxon>
        <taxon>Psathyrellaceae</taxon>
        <taxon>Candolleomyces</taxon>
    </lineage>
</organism>